<dbReference type="Gene3D" id="3.40.50.1820">
    <property type="entry name" value="alpha/beta hydrolase"/>
    <property type="match status" value="1"/>
</dbReference>
<accession>A0A8H7PCX0</accession>
<dbReference type="InterPro" id="IPR007175">
    <property type="entry name" value="Rpr2/Snm1/Rpp21"/>
</dbReference>
<dbReference type="OrthoDB" id="414698at2759"/>
<dbReference type="AlphaFoldDB" id="A0A8H7PCX0"/>
<dbReference type="GO" id="GO:0016787">
    <property type="term" value="F:hydrolase activity"/>
    <property type="evidence" value="ECO:0007669"/>
    <property type="project" value="UniProtKB-KW"/>
</dbReference>
<comment type="caution">
    <text evidence="4">The sequence shown here is derived from an EMBL/GenBank/DDBJ whole genome shotgun (WGS) entry which is preliminary data.</text>
</comment>
<dbReference type="PANTHER" id="PTHR48070:SF6">
    <property type="entry name" value="ESTERASE OVCA2"/>
    <property type="match status" value="1"/>
</dbReference>
<keyword evidence="5" id="KW-1185">Reference proteome</keyword>
<dbReference type="SUPFAM" id="SSF53474">
    <property type="entry name" value="alpha/beta-Hydrolases"/>
    <property type="match status" value="1"/>
</dbReference>
<evidence type="ECO:0000256" key="2">
    <source>
        <dbReference type="SAM" id="MobiDB-lite"/>
    </source>
</evidence>
<dbReference type="PANTHER" id="PTHR48070">
    <property type="entry name" value="ESTERASE OVCA2"/>
    <property type="match status" value="1"/>
</dbReference>
<gene>
    <name evidence="4" type="ORF">INT43_008298</name>
</gene>
<dbReference type="EMBL" id="JAEPQZ010000020">
    <property type="protein sequence ID" value="KAG2171572.1"/>
    <property type="molecule type" value="Genomic_DNA"/>
</dbReference>
<dbReference type="GO" id="GO:0005634">
    <property type="term" value="C:nucleus"/>
    <property type="evidence" value="ECO:0007669"/>
    <property type="project" value="TreeGrafter"/>
</dbReference>
<name>A0A8H7PCX0_MORIS</name>
<dbReference type="Proteomes" id="UP000654370">
    <property type="component" value="Unassembled WGS sequence"/>
</dbReference>
<organism evidence="4 5">
    <name type="scientific">Mortierella isabellina</name>
    <name type="common">Filamentous fungus</name>
    <name type="synonym">Umbelopsis isabellina</name>
    <dbReference type="NCBI Taxonomy" id="91625"/>
    <lineage>
        <taxon>Eukaryota</taxon>
        <taxon>Fungi</taxon>
        <taxon>Fungi incertae sedis</taxon>
        <taxon>Mucoromycota</taxon>
        <taxon>Mucoromycotina</taxon>
        <taxon>Umbelopsidomycetes</taxon>
        <taxon>Umbelopsidales</taxon>
        <taxon>Umbelopsidaceae</taxon>
        <taxon>Umbelopsis</taxon>
    </lineage>
</organism>
<feature type="domain" description="Serine hydrolase" evidence="3">
    <location>
        <begin position="211"/>
        <end position="410"/>
    </location>
</feature>
<evidence type="ECO:0000259" key="3">
    <source>
        <dbReference type="Pfam" id="PF03959"/>
    </source>
</evidence>
<evidence type="ECO:0000313" key="4">
    <source>
        <dbReference type="EMBL" id="KAG2171572.1"/>
    </source>
</evidence>
<reference evidence="4" key="1">
    <citation type="submission" date="2020-12" db="EMBL/GenBank/DDBJ databases">
        <title>Metabolic potential, ecology and presence of endohyphal bacteria is reflected in genomic diversity of Mucoromycotina.</title>
        <authorList>
            <person name="Muszewska A."/>
            <person name="Okrasinska A."/>
            <person name="Steczkiewicz K."/>
            <person name="Drgas O."/>
            <person name="Orlowska M."/>
            <person name="Perlinska-Lenart U."/>
            <person name="Aleksandrzak-Piekarczyk T."/>
            <person name="Szatraj K."/>
            <person name="Zielenkiewicz U."/>
            <person name="Pilsyk S."/>
            <person name="Malc E."/>
            <person name="Mieczkowski P."/>
            <person name="Kruszewska J.S."/>
            <person name="Biernat P."/>
            <person name="Pawlowska J."/>
        </authorList>
    </citation>
    <scope>NUCLEOTIDE SEQUENCE</scope>
    <source>
        <strain evidence="4">WA0000067209</strain>
    </source>
</reference>
<protein>
    <recommendedName>
        <fullName evidence="3">Serine hydrolase domain-containing protein</fullName>
    </recommendedName>
</protein>
<dbReference type="InterPro" id="IPR029058">
    <property type="entry name" value="AB_hydrolase_fold"/>
</dbReference>
<dbReference type="InterPro" id="IPR005645">
    <property type="entry name" value="FSH-like_dom"/>
</dbReference>
<keyword evidence="1" id="KW-0378">Hydrolase</keyword>
<dbReference type="GO" id="GO:0005737">
    <property type="term" value="C:cytoplasm"/>
    <property type="evidence" value="ECO:0007669"/>
    <property type="project" value="TreeGrafter"/>
</dbReference>
<sequence>MAASQAVQAKLAFLFKAGHTQFASCSELANFYMQQFQRTADQADVTLADAVQKLQCSHCGALFALGVNCTVRTDNSRSKKLKFRNKISSTCHTCHHHTTTPGVTTATLKRLGRPSSNPLKMIPKPVPPPKSMEGGNKKKPKKKKLDLQAMIKQQNQPAKEKASFGLDDFLSSFLLLVAFALAGHPQLSSTHTPRFFFPFLCPFSTMTTHPTKLRILCLHGWMQNSEVISRNMAAMIQRFKDSIEFSIPTGPHELPTALKPGRPTITPLASWMIPQMDDDGNVVDVSGFADSIHFLVDYIQKNGPFDGVLGFSQGAALSVLLLLVLSQDDWRNRFNIPSHVPQFRLAVILSGFRFLTPNFAEFYTRGKLDVPTMHVYSVEDAIISVDRSLDLIDSTFTDAVQCTHNLGHRVVATPELIKHYERFFHRFVYIQPTTSL</sequence>
<evidence type="ECO:0000256" key="1">
    <source>
        <dbReference type="ARBA" id="ARBA00022801"/>
    </source>
</evidence>
<dbReference type="GO" id="GO:0006396">
    <property type="term" value="P:RNA processing"/>
    <property type="evidence" value="ECO:0007669"/>
    <property type="project" value="InterPro"/>
</dbReference>
<proteinExistence type="predicted"/>
<dbReference type="InterPro" id="IPR050593">
    <property type="entry name" value="LovG"/>
</dbReference>
<dbReference type="Pfam" id="PF03959">
    <property type="entry name" value="FSH1"/>
    <property type="match status" value="1"/>
</dbReference>
<feature type="region of interest" description="Disordered" evidence="2">
    <location>
        <begin position="112"/>
        <end position="144"/>
    </location>
</feature>
<dbReference type="Pfam" id="PF04032">
    <property type="entry name" value="Rpr2"/>
    <property type="match status" value="1"/>
</dbReference>
<evidence type="ECO:0000313" key="5">
    <source>
        <dbReference type="Proteomes" id="UP000654370"/>
    </source>
</evidence>